<dbReference type="PROSITE" id="PS51379">
    <property type="entry name" value="4FE4S_FER_2"/>
    <property type="match status" value="1"/>
</dbReference>
<feature type="domain" description="4Fe-4S ferredoxin-type" evidence="1">
    <location>
        <begin position="69"/>
        <end position="99"/>
    </location>
</feature>
<dbReference type="SUPFAM" id="SSF46548">
    <property type="entry name" value="alpha-helical ferredoxin"/>
    <property type="match status" value="1"/>
</dbReference>
<dbReference type="EMBL" id="BARW01034878">
    <property type="protein sequence ID" value="GAJ11112.1"/>
    <property type="molecule type" value="Genomic_DNA"/>
</dbReference>
<dbReference type="InterPro" id="IPR017900">
    <property type="entry name" value="4Fe4S_Fe_S_CS"/>
</dbReference>
<evidence type="ECO:0000313" key="2">
    <source>
        <dbReference type="EMBL" id="GAJ11112.1"/>
    </source>
</evidence>
<organism evidence="2">
    <name type="scientific">marine sediment metagenome</name>
    <dbReference type="NCBI Taxonomy" id="412755"/>
    <lineage>
        <taxon>unclassified sequences</taxon>
        <taxon>metagenomes</taxon>
        <taxon>ecological metagenomes</taxon>
    </lineage>
</organism>
<proteinExistence type="predicted"/>
<feature type="non-terminal residue" evidence="2">
    <location>
        <position position="1"/>
    </location>
</feature>
<protein>
    <recommendedName>
        <fullName evidence="1">4Fe-4S ferredoxin-type domain-containing protein</fullName>
    </recommendedName>
</protein>
<comment type="caution">
    <text evidence="2">The sequence shown here is derived from an EMBL/GenBank/DDBJ whole genome shotgun (WGS) entry which is preliminary data.</text>
</comment>
<dbReference type="PROSITE" id="PS00198">
    <property type="entry name" value="4FE4S_FER_1"/>
    <property type="match status" value="1"/>
</dbReference>
<sequence>LKGEDLKARRGEKPGRVIRLPKRGIEEMARQVTPLLPVDQRRRNFKEVKTGFSEDTMMLEARRCMTCGSRAIIKYVEDCMLCDYCEIDCPENAIYVSPAKYMPVALSWG</sequence>
<reference evidence="2" key="1">
    <citation type="journal article" date="2014" name="Front. Microbiol.">
        <title>High frequency of phylogenetically diverse reductive dehalogenase-homologous genes in deep subseafloor sedimentary metagenomes.</title>
        <authorList>
            <person name="Kawai M."/>
            <person name="Futagami T."/>
            <person name="Toyoda A."/>
            <person name="Takaki Y."/>
            <person name="Nishi S."/>
            <person name="Hori S."/>
            <person name="Arai W."/>
            <person name="Tsubouchi T."/>
            <person name="Morono Y."/>
            <person name="Uchiyama I."/>
            <person name="Ito T."/>
            <person name="Fujiyama A."/>
            <person name="Inagaki F."/>
            <person name="Takami H."/>
        </authorList>
    </citation>
    <scope>NUCLEOTIDE SEQUENCE</scope>
    <source>
        <strain evidence="2">Expedition CK06-06</strain>
    </source>
</reference>
<evidence type="ECO:0000259" key="1">
    <source>
        <dbReference type="PROSITE" id="PS51379"/>
    </source>
</evidence>
<dbReference type="AlphaFoldDB" id="X1V5Q8"/>
<name>X1V5Q8_9ZZZZ</name>
<dbReference type="InterPro" id="IPR017896">
    <property type="entry name" value="4Fe4S_Fe-S-bd"/>
</dbReference>
<accession>X1V5Q8</accession>
<gene>
    <name evidence="2" type="ORF">S12H4_54544</name>
</gene>